<dbReference type="RefSeq" id="WP_052619057.1">
    <property type="nucleotide sequence ID" value="NZ_CSWP01000009.1"/>
</dbReference>
<feature type="compositionally biased region" description="Basic and acidic residues" evidence="1">
    <location>
        <begin position="75"/>
        <end position="90"/>
    </location>
</feature>
<dbReference type="EMBL" id="CSWP01000009">
    <property type="protein sequence ID" value="CPV66533.1"/>
    <property type="molecule type" value="Genomic_DNA"/>
</dbReference>
<evidence type="ECO:0000256" key="1">
    <source>
        <dbReference type="SAM" id="MobiDB-lite"/>
    </source>
</evidence>
<accession>A0A0U0ZRG6</accession>
<organism evidence="2 3">
    <name type="scientific">Mycobacteroides abscessus</name>
    <dbReference type="NCBI Taxonomy" id="36809"/>
    <lineage>
        <taxon>Bacteria</taxon>
        <taxon>Bacillati</taxon>
        <taxon>Actinomycetota</taxon>
        <taxon>Actinomycetes</taxon>
        <taxon>Mycobacteriales</taxon>
        <taxon>Mycobacteriaceae</taxon>
        <taxon>Mycobacteroides</taxon>
    </lineage>
</organism>
<evidence type="ECO:0000313" key="3">
    <source>
        <dbReference type="Proteomes" id="UP000045782"/>
    </source>
</evidence>
<evidence type="ECO:0000313" key="2">
    <source>
        <dbReference type="EMBL" id="CPV66533.1"/>
    </source>
</evidence>
<sequence length="96" mass="10569">MGNTAYQGVKSAALVGVVAVLVAGCSDLERGVVTDKKHFDEYSSVVSVPTGKGGITFVPQYQPERWVLYLRDGDRSGEHDVSRDEFDKYQVNDPYP</sequence>
<dbReference type="Proteomes" id="UP000045782">
    <property type="component" value="Unassembled WGS sequence"/>
</dbReference>
<proteinExistence type="predicted"/>
<gene>
    <name evidence="2" type="ORF">ERS075579_04024</name>
</gene>
<dbReference type="AlphaFoldDB" id="A0A0U0ZRG6"/>
<protein>
    <submittedName>
        <fullName evidence="2">Uncharacterized protein</fullName>
    </submittedName>
</protein>
<name>A0A0U0ZRG6_9MYCO</name>
<reference evidence="2 3" key="1">
    <citation type="submission" date="2015-03" db="EMBL/GenBank/DDBJ databases">
        <authorList>
            <person name="Murphy D."/>
        </authorList>
    </citation>
    <scope>NUCLEOTIDE SEQUENCE [LARGE SCALE GENOMIC DNA]</scope>
    <source>
        <strain evidence="2 3">PAP088</strain>
    </source>
</reference>
<feature type="region of interest" description="Disordered" evidence="1">
    <location>
        <begin position="75"/>
        <end position="96"/>
    </location>
</feature>